<dbReference type="Gene3D" id="3.40.50.300">
    <property type="entry name" value="P-loop containing nucleotide triphosphate hydrolases"/>
    <property type="match status" value="1"/>
</dbReference>
<dbReference type="GO" id="GO:0006302">
    <property type="term" value="P:double-strand break repair"/>
    <property type="evidence" value="ECO:0007669"/>
    <property type="project" value="TreeGrafter"/>
</dbReference>
<comment type="caution">
    <text evidence="5">The sequence shown here is derived from an EMBL/GenBank/DDBJ whole genome shotgun (WGS) entry which is preliminary data.</text>
</comment>
<dbReference type="CDD" id="cd00267">
    <property type="entry name" value="ABC_ATPase"/>
    <property type="match status" value="1"/>
</dbReference>
<dbReference type="AlphaFoldDB" id="A0A7W2EC14"/>
<keyword evidence="1" id="KW-0227">DNA damage</keyword>
<dbReference type="InterPro" id="IPR027417">
    <property type="entry name" value="P-loop_NTPase"/>
</dbReference>
<evidence type="ECO:0000256" key="1">
    <source>
        <dbReference type="ARBA" id="ARBA00022763"/>
    </source>
</evidence>
<dbReference type="PANTHER" id="PTHR32182:SF0">
    <property type="entry name" value="DNA REPLICATION AND REPAIR PROTEIN RECF"/>
    <property type="match status" value="1"/>
</dbReference>
<organism evidence="5 6">
    <name type="scientific">Corynebacterium haemomassiliense</name>
    <dbReference type="NCBI Taxonomy" id="2754726"/>
    <lineage>
        <taxon>Bacteria</taxon>
        <taxon>Bacillati</taxon>
        <taxon>Actinomycetota</taxon>
        <taxon>Actinomycetes</taxon>
        <taxon>Mycobacteriales</taxon>
        <taxon>Corynebacteriaceae</taxon>
        <taxon>Corynebacterium</taxon>
    </lineage>
</organism>
<evidence type="ECO:0000313" key="6">
    <source>
        <dbReference type="Proteomes" id="UP000523682"/>
    </source>
</evidence>
<feature type="coiled-coil region" evidence="4">
    <location>
        <begin position="234"/>
        <end position="261"/>
    </location>
</feature>
<keyword evidence="6" id="KW-1185">Reference proteome</keyword>
<dbReference type="Pfam" id="PF13558">
    <property type="entry name" value="SbcC_Walker_B"/>
    <property type="match status" value="1"/>
</dbReference>
<reference evidence="5 6" key="1">
    <citation type="submission" date="2020-07" db="EMBL/GenBank/DDBJ databases">
        <title>Draft genome and description of Corynebacterium haemomassiliense strain Marseile-Q3615 sp. nov.</title>
        <authorList>
            <person name="Boxberger M."/>
            <person name="La Scola B."/>
        </authorList>
    </citation>
    <scope>NUCLEOTIDE SEQUENCE [LARGE SCALE GENOMIC DNA]</scope>
    <source>
        <strain evidence="5 6">Marseille-Q3615</strain>
    </source>
</reference>
<accession>A0A7W2EC14</accession>
<keyword evidence="3" id="KW-0742">SOS response</keyword>
<proteinExistence type="predicted"/>
<evidence type="ECO:0000256" key="3">
    <source>
        <dbReference type="ARBA" id="ARBA00023236"/>
    </source>
</evidence>
<evidence type="ECO:0000256" key="2">
    <source>
        <dbReference type="ARBA" id="ARBA00023204"/>
    </source>
</evidence>
<evidence type="ECO:0000313" key="5">
    <source>
        <dbReference type="EMBL" id="MBA5244810.1"/>
    </source>
</evidence>
<dbReference type="Pfam" id="PF13555">
    <property type="entry name" value="AAA_29"/>
    <property type="match status" value="1"/>
</dbReference>
<dbReference type="SUPFAM" id="SSF52540">
    <property type="entry name" value="P-loop containing nucleoside triphosphate hydrolases"/>
    <property type="match status" value="1"/>
</dbReference>
<feature type="coiled-coil region" evidence="4">
    <location>
        <begin position="297"/>
        <end position="331"/>
    </location>
</feature>
<protein>
    <submittedName>
        <fullName evidence="5">AAA family ATPase</fullName>
    </submittedName>
</protein>
<keyword evidence="4" id="KW-0175">Coiled coil</keyword>
<dbReference type="PANTHER" id="PTHR32182">
    <property type="entry name" value="DNA REPLICATION AND REPAIR PROTEIN RECF"/>
    <property type="match status" value="1"/>
</dbReference>
<dbReference type="GO" id="GO:0000731">
    <property type="term" value="P:DNA synthesis involved in DNA repair"/>
    <property type="evidence" value="ECO:0007669"/>
    <property type="project" value="TreeGrafter"/>
</dbReference>
<dbReference type="Proteomes" id="UP000523682">
    <property type="component" value="Unassembled WGS sequence"/>
</dbReference>
<evidence type="ECO:0000256" key="4">
    <source>
        <dbReference type="SAM" id="Coils"/>
    </source>
</evidence>
<keyword evidence="2" id="KW-0234">DNA repair</keyword>
<feature type="coiled-coil region" evidence="4">
    <location>
        <begin position="674"/>
        <end position="745"/>
    </location>
</feature>
<gene>
    <name evidence="5" type="ORF">H0193_08320</name>
</gene>
<name>A0A7W2EC14_9CORY</name>
<dbReference type="RefSeq" id="WP_181889371.1">
    <property type="nucleotide sequence ID" value="NZ_CP170998.1"/>
</dbReference>
<dbReference type="EMBL" id="JACDTZ010000001">
    <property type="protein sequence ID" value="MBA5244810.1"/>
    <property type="molecule type" value="Genomic_DNA"/>
</dbReference>
<sequence>MTAQFRLARVQLVNWGTFDGYYDIPVGERGFLITGASGSGKSTLIDAFSAVLVPPGKLRFNAAAQQETGRDKGRSRVSYIRGAWRRSEDPATGEIRSQYLRSGATASIVALTYRAGSEVLTLAAIYRLNAGQQQEAQVKTLYGIFPSEVDVDGFVPLLQNSLDKRKLEAKYKTAGVTFTEQYSVFANRFRSKLGIGSEEAQMLLHRTQSAKSLSSMDELFRNYMLDVPGTFQVAEDAVATHEDLRQAYERLEDVHQQIETLAPLPGLNTKLKNAQATQENTAALSAALPNVRRAIEAKQLRERIDVSSAQLAALEVQAQSLSARKEVQQEAVQRAAVQREQVAGQSLGEIERNIAREEHQLSVRSAKLRELAALVQLDGALDTERFAELKAQASAELAAAPEQEERLREEWFKARSEHERLAGAEASVGAELASLGNRSSNIDQRYVEVRAQLCADTGLTVRELPYVGELIDVLPEQAEWEPVIQRLLGGFAATLLVPAEREREVSSWVNGRHLGMRLEYRTVPEGVEVPRGPRNPLSLFHKVRVVEHPMRPWLMRMLASTFDYALVRTVDELERQDQRAATIDGLERNPADKTGSARYVKNDRLRLGERRNYRLGSSNHAKVEALRAELAEAKRATTAAGNRLAEVQRKQEALASDVAKARDIAGMEWASVDTASVEEQLAGLRAELERLTSSPEAKELERAWREAAETLKATEQELREVRDELAVAKRALQDDQARLKRIESEHVDVEPSLAEQLEAMLAATTRRLTPENLSDSAFKVTAQLDAQAKQAAKTITESSNAVVNLLSNYKSQWSAESAELQATADFAGEAIARLEMLRSDRLPEFRGRFLDLLNGQSVMHLNTIYKELQRAKGDIETNLGPINASLRRSPYTEGRYLQIEVRDNRDRVVRDFLQDLREATAGSLSEADEKTAIERYHRLAKIMDRLGSSERADRSWRTVVLDTRRHVKFVGNEVDADGTVHNTHVDSASLSGGQAQKLVFFCLAAALRYRLAGVDADVPRYATVVLDEAFDRADPVFTRTAMDVFESFGFHMVLATPMKLIKTLSPYVDGTIVVHYTEDPVARSTFEFIDTHAPA</sequence>
<dbReference type="GO" id="GO:0009432">
    <property type="term" value="P:SOS response"/>
    <property type="evidence" value="ECO:0007669"/>
    <property type="project" value="UniProtKB-KW"/>
</dbReference>